<dbReference type="GO" id="GO:0004721">
    <property type="term" value="F:phosphoprotein phosphatase activity"/>
    <property type="evidence" value="ECO:0007669"/>
    <property type="project" value="TreeGrafter"/>
</dbReference>
<organism evidence="9 10">
    <name type="scientific">Gillisia mitskevichiae</name>
    <dbReference type="NCBI Taxonomy" id="270921"/>
    <lineage>
        <taxon>Bacteria</taxon>
        <taxon>Pseudomonadati</taxon>
        <taxon>Bacteroidota</taxon>
        <taxon>Flavobacteriia</taxon>
        <taxon>Flavobacteriales</taxon>
        <taxon>Flavobacteriaceae</taxon>
        <taxon>Gillisia</taxon>
    </lineage>
</organism>
<dbReference type="OrthoDB" id="9813151at2"/>
<dbReference type="GO" id="GO:0005886">
    <property type="term" value="C:plasma membrane"/>
    <property type="evidence" value="ECO:0007669"/>
    <property type="project" value="TreeGrafter"/>
</dbReference>
<evidence type="ECO:0000259" key="8">
    <source>
        <dbReference type="PROSITE" id="PS50109"/>
    </source>
</evidence>
<dbReference type="PROSITE" id="PS50109">
    <property type="entry name" value="HIS_KIN"/>
    <property type="match status" value="1"/>
</dbReference>
<keyword evidence="7" id="KW-1133">Transmembrane helix</keyword>
<dbReference type="SMART" id="SM00388">
    <property type="entry name" value="HisKA"/>
    <property type="match status" value="1"/>
</dbReference>
<evidence type="ECO:0000256" key="1">
    <source>
        <dbReference type="ARBA" id="ARBA00000085"/>
    </source>
</evidence>
<comment type="caution">
    <text evidence="9">The sequence shown here is derived from an EMBL/GenBank/DDBJ whole genome shotgun (WGS) entry which is preliminary data.</text>
</comment>
<keyword evidence="6" id="KW-0902">Two-component regulatory system</keyword>
<dbReference type="PANTHER" id="PTHR45453:SF1">
    <property type="entry name" value="PHOSPHATE REGULON SENSOR PROTEIN PHOR"/>
    <property type="match status" value="1"/>
</dbReference>
<evidence type="ECO:0000256" key="2">
    <source>
        <dbReference type="ARBA" id="ARBA00012438"/>
    </source>
</evidence>
<reference evidence="9 10" key="1">
    <citation type="submission" date="2018-10" db="EMBL/GenBank/DDBJ databases">
        <title>Genomic Encyclopedia of Archaeal and Bacterial Type Strains, Phase II (KMG-II): from individual species to whole genera.</title>
        <authorList>
            <person name="Goeker M."/>
        </authorList>
    </citation>
    <scope>NUCLEOTIDE SEQUENCE [LARGE SCALE GENOMIC DNA]</scope>
    <source>
        <strain evidence="9 10">DSM 19839</strain>
    </source>
</reference>
<dbReference type="Pfam" id="PF00512">
    <property type="entry name" value="HisKA"/>
    <property type="match status" value="1"/>
</dbReference>
<keyword evidence="3" id="KW-0597">Phosphoprotein</keyword>
<keyword evidence="7" id="KW-0812">Transmembrane</keyword>
<accession>A0A495PXG6</accession>
<dbReference type="EMBL" id="RBLG01000001">
    <property type="protein sequence ID" value="RKS55842.1"/>
    <property type="molecule type" value="Genomic_DNA"/>
</dbReference>
<dbReference type="Gene3D" id="1.10.287.130">
    <property type="match status" value="1"/>
</dbReference>
<feature type="domain" description="Histidine kinase" evidence="8">
    <location>
        <begin position="127"/>
        <end position="347"/>
    </location>
</feature>
<proteinExistence type="predicted"/>
<evidence type="ECO:0000256" key="5">
    <source>
        <dbReference type="ARBA" id="ARBA00022777"/>
    </source>
</evidence>
<gene>
    <name evidence="9" type="ORF">BC962_0814</name>
</gene>
<dbReference type="CDD" id="cd00075">
    <property type="entry name" value="HATPase"/>
    <property type="match status" value="1"/>
</dbReference>
<evidence type="ECO:0000256" key="4">
    <source>
        <dbReference type="ARBA" id="ARBA00022679"/>
    </source>
</evidence>
<evidence type="ECO:0000256" key="6">
    <source>
        <dbReference type="ARBA" id="ARBA00023012"/>
    </source>
</evidence>
<dbReference type="InterPro" id="IPR036890">
    <property type="entry name" value="HATPase_C_sf"/>
</dbReference>
<dbReference type="AlphaFoldDB" id="A0A495PXG6"/>
<dbReference type="InterPro" id="IPR003661">
    <property type="entry name" value="HisK_dim/P_dom"/>
</dbReference>
<evidence type="ECO:0000256" key="7">
    <source>
        <dbReference type="SAM" id="Phobius"/>
    </source>
</evidence>
<protein>
    <recommendedName>
        <fullName evidence="2">histidine kinase</fullName>
        <ecNumber evidence="2">2.7.13.3</ecNumber>
    </recommendedName>
</protein>
<evidence type="ECO:0000313" key="9">
    <source>
        <dbReference type="EMBL" id="RKS55842.1"/>
    </source>
</evidence>
<dbReference type="GO" id="GO:0000155">
    <property type="term" value="F:phosphorelay sensor kinase activity"/>
    <property type="evidence" value="ECO:0007669"/>
    <property type="project" value="InterPro"/>
</dbReference>
<feature type="transmembrane region" description="Helical" evidence="7">
    <location>
        <begin position="12"/>
        <end position="33"/>
    </location>
</feature>
<dbReference type="SUPFAM" id="SSF55874">
    <property type="entry name" value="ATPase domain of HSP90 chaperone/DNA topoisomerase II/histidine kinase"/>
    <property type="match status" value="1"/>
</dbReference>
<dbReference type="FunFam" id="3.30.565.10:FF:000006">
    <property type="entry name" value="Sensor histidine kinase WalK"/>
    <property type="match status" value="1"/>
</dbReference>
<name>A0A495PXG6_9FLAO</name>
<dbReference type="InterPro" id="IPR003594">
    <property type="entry name" value="HATPase_dom"/>
</dbReference>
<dbReference type="InterPro" id="IPR004358">
    <property type="entry name" value="Sig_transdc_His_kin-like_C"/>
</dbReference>
<comment type="catalytic activity">
    <reaction evidence="1">
        <text>ATP + protein L-histidine = ADP + protein N-phospho-L-histidine.</text>
        <dbReference type="EC" id="2.7.13.3"/>
    </reaction>
</comment>
<evidence type="ECO:0000313" key="10">
    <source>
        <dbReference type="Proteomes" id="UP000276282"/>
    </source>
</evidence>
<dbReference type="CDD" id="cd00082">
    <property type="entry name" value="HisKA"/>
    <property type="match status" value="1"/>
</dbReference>
<dbReference type="EC" id="2.7.13.3" evidence="2"/>
<evidence type="ECO:0000256" key="3">
    <source>
        <dbReference type="ARBA" id="ARBA00022553"/>
    </source>
</evidence>
<keyword evidence="7" id="KW-0472">Membrane</keyword>
<dbReference type="SMART" id="SM00387">
    <property type="entry name" value="HATPase_c"/>
    <property type="match status" value="1"/>
</dbReference>
<keyword evidence="10" id="KW-1185">Reference proteome</keyword>
<dbReference type="RefSeq" id="WP_121344596.1">
    <property type="nucleotide sequence ID" value="NZ_RBLG01000001.1"/>
</dbReference>
<dbReference type="InterPro" id="IPR050351">
    <property type="entry name" value="BphY/WalK/GraS-like"/>
</dbReference>
<keyword evidence="5 9" id="KW-0418">Kinase</keyword>
<dbReference type="GO" id="GO:0016036">
    <property type="term" value="P:cellular response to phosphate starvation"/>
    <property type="evidence" value="ECO:0007669"/>
    <property type="project" value="TreeGrafter"/>
</dbReference>
<dbReference type="Proteomes" id="UP000276282">
    <property type="component" value="Unassembled WGS sequence"/>
</dbReference>
<feature type="transmembrane region" description="Helical" evidence="7">
    <location>
        <begin position="39"/>
        <end position="61"/>
    </location>
</feature>
<dbReference type="PANTHER" id="PTHR45453">
    <property type="entry name" value="PHOSPHATE REGULON SENSOR PROTEIN PHOR"/>
    <property type="match status" value="1"/>
</dbReference>
<dbReference type="SUPFAM" id="SSF47384">
    <property type="entry name" value="Homodimeric domain of signal transducing histidine kinase"/>
    <property type="match status" value="1"/>
</dbReference>
<dbReference type="PRINTS" id="PR00344">
    <property type="entry name" value="BCTRLSENSOR"/>
</dbReference>
<keyword evidence="4" id="KW-0808">Transferase</keyword>
<dbReference type="InterPro" id="IPR036097">
    <property type="entry name" value="HisK_dim/P_sf"/>
</dbReference>
<sequence>MANSFKRSYKFSFKTSLYISVFLTLVVSIFSLLTSGFLIWPTLGFALVSFLISFSIIQYRVEHFIYKRIKNIYDNVSLLDASTLDPSRITTDMATLTKEVEKFAKGKKLEIETLQVRETYRKEFMGNVSHELKTPLFTVQGYILTLLDGAMKDKAVRKKYLQRASKGVERLIYIVKDLDMITKLETGDLHLNKENFNIVELIQNVFDLLEMKAAKKDISLVFDLAYEQPIMVYADMDRMQQVISNLVVNSIKYGKKGGTTEVSIENLIKNKVIIRVSDNGEGIEKVNIPRLFERFFRVDKSGSRKEGGSGLGLSIVKHILEAHNEKIYVESVFEVGSEFSFTLEKTKNKTKTRSKKIKS</sequence>
<dbReference type="InterPro" id="IPR005467">
    <property type="entry name" value="His_kinase_dom"/>
</dbReference>
<dbReference type="Gene3D" id="3.30.565.10">
    <property type="entry name" value="Histidine kinase-like ATPase, C-terminal domain"/>
    <property type="match status" value="1"/>
</dbReference>
<dbReference type="Pfam" id="PF02518">
    <property type="entry name" value="HATPase_c"/>
    <property type="match status" value="1"/>
</dbReference>